<dbReference type="Proteomes" id="UP000472372">
    <property type="component" value="Chromosome 1"/>
</dbReference>
<dbReference type="PRINTS" id="PR00080">
    <property type="entry name" value="SDRFAMILY"/>
</dbReference>
<dbReference type="PRINTS" id="PR00081">
    <property type="entry name" value="GDHRDH"/>
</dbReference>
<dbReference type="GO" id="GO:0016491">
    <property type="term" value="F:oxidoreductase activity"/>
    <property type="evidence" value="ECO:0007669"/>
    <property type="project" value="UniProtKB-KW"/>
</dbReference>
<comment type="similarity">
    <text evidence="1">Belongs to the short-chain dehydrogenases/reductases (SDR) family.</text>
</comment>
<evidence type="ECO:0000256" key="2">
    <source>
        <dbReference type="ARBA" id="ARBA00022857"/>
    </source>
</evidence>
<reference evidence="4" key="1">
    <citation type="submission" date="2021-02" db="EMBL/GenBank/DDBJ databases">
        <authorList>
            <person name="Syme A R."/>
            <person name="Syme A R."/>
            <person name="Moolhuijzen P."/>
        </authorList>
    </citation>
    <scope>NUCLEOTIDE SEQUENCE</scope>
    <source>
        <strain evidence="4">W1-1</strain>
    </source>
</reference>
<organism evidence="4 5">
    <name type="scientific">Pyrenophora teres f. teres</name>
    <dbReference type="NCBI Taxonomy" id="97479"/>
    <lineage>
        <taxon>Eukaryota</taxon>
        <taxon>Fungi</taxon>
        <taxon>Dikarya</taxon>
        <taxon>Ascomycota</taxon>
        <taxon>Pezizomycotina</taxon>
        <taxon>Dothideomycetes</taxon>
        <taxon>Pleosporomycetidae</taxon>
        <taxon>Pleosporales</taxon>
        <taxon>Pleosporineae</taxon>
        <taxon>Pleosporaceae</taxon>
        <taxon>Pyrenophora</taxon>
    </lineage>
</organism>
<dbReference type="Gene3D" id="3.40.50.720">
    <property type="entry name" value="NAD(P)-binding Rossmann-like Domain"/>
    <property type="match status" value="1"/>
</dbReference>
<accession>A0A6S6VBL3</accession>
<keyword evidence="2" id="KW-0521">NADP</keyword>
<dbReference type="PANTHER" id="PTHR24321">
    <property type="entry name" value="DEHYDROGENASES, SHORT CHAIN"/>
    <property type="match status" value="1"/>
</dbReference>
<dbReference type="PROSITE" id="PS00061">
    <property type="entry name" value="ADH_SHORT"/>
    <property type="match status" value="1"/>
</dbReference>
<evidence type="ECO:0000256" key="1">
    <source>
        <dbReference type="ARBA" id="ARBA00006484"/>
    </source>
</evidence>
<dbReference type="InterPro" id="IPR020904">
    <property type="entry name" value="Sc_DH/Rdtase_CS"/>
</dbReference>
<dbReference type="InterPro" id="IPR002347">
    <property type="entry name" value="SDR_fam"/>
</dbReference>
<evidence type="ECO:0000313" key="5">
    <source>
        <dbReference type="Proteomes" id="UP000472372"/>
    </source>
</evidence>
<gene>
    <name evidence="4" type="ORF">PTTW11_01430</name>
</gene>
<dbReference type="CDD" id="cd05233">
    <property type="entry name" value="SDR_c"/>
    <property type="match status" value="1"/>
</dbReference>
<dbReference type="InterPro" id="IPR036291">
    <property type="entry name" value="NAD(P)-bd_dom_sf"/>
</dbReference>
<protein>
    <submittedName>
        <fullName evidence="4">Short chain dehydrogenase reductase family</fullName>
    </submittedName>
</protein>
<dbReference type="EMBL" id="HG992977">
    <property type="protein sequence ID" value="CAE7002702.1"/>
    <property type="molecule type" value="Genomic_DNA"/>
</dbReference>
<dbReference type="PROSITE" id="PS51257">
    <property type="entry name" value="PROKAR_LIPOPROTEIN"/>
    <property type="match status" value="1"/>
</dbReference>
<dbReference type="AlphaFoldDB" id="A0A6S6VBL3"/>
<evidence type="ECO:0000313" key="4">
    <source>
        <dbReference type="EMBL" id="CAE7002702.1"/>
    </source>
</evidence>
<evidence type="ECO:0000256" key="3">
    <source>
        <dbReference type="ARBA" id="ARBA00023002"/>
    </source>
</evidence>
<proteinExistence type="inferred from homology"/>
<dbReference type="Pfam" id="PF13561">
    <property type="entry name" value="adh_short_C2"/>
    <property type="match status" value="1"/>
</dbReference>
<dbReference type="PANTHER" id="PTHR24321:SF8">
    <property type="entry name" value="ESTRADIOL 17-BETA-DEHYDROGENASE 8-RELATED"/>
    <property type="match status" value="1"/>
</dbReference>
<name>A0A6S6VBL3_9PLEO</name>
<dbReference type="SUPFAM" id="SSF51735">
    <property type="entry name" value="NAD(P)-binding Rossmann-fold domains"/>
    <property type="match status" value="1"/>
</dbReference>
<dbReference type="FunFam" id="3.40.50.720:FF:000084">
    <property type="entry name" value="Short-chain dehydrogenase reductase"/>
    <property type="match status" value="1"/>
</dbReference>
<sequence length="261" mass="27506">MALFNGRVIGITGAASGIGLATACLLACRGAKLSIADVNGSALEKTEKEIKEKFPDVQILRYVLDVSKEIEVKMWIEKTIDVFGQLDGAANLAGVIGKSIGLKGIDEQSLSEWDFVLSVNLTGVMLCLKYQLQHISTNGAIVNASSIGGLQGMVKNAAYSASKHGVIGLTRTAAKEAGHRGVRVNAICPGFIYTPMSDQSWEIQAKAVGASEEKRKARIESVPLGRGGTPEECAELILFLLGEGSSFVTGSAMSVDGGWNC</sequence>
<keyword evidence="3" id="KW-0560">Oxidoreductase</keyword>